<dbReference type="GO" id="GO:0046872">
    <property type="term" value="F:metal ion binding"/>
    <property type="evidence" value="ECO:0007669"/>
    <property type="project" value="UniProtKB-KW"/>
</dbReference>
<dbReference type="InterPro" id="IPR006068">
    <property type="entry name" value="ATPase_P-typ_cation-transptr_C"/>
</dbReference>
<feature type="domain" description="Cation-transporting P-type ATPase C-terminal" evidence="11">
    <location>
        <begin position="606"/>
        <end position="710"/>
    </location>
</feature>
<evidence type="ECO:0000256" key="6">
    <source>
        <dbReference type="ARBA" id="ARBA00022989"/>
    </source>
</evidence>
<evidence type="ECO:0000256" key="9">
    <source>
        <dbReference type="SAM" id="Phobius"/>
    </source>
</evidence>
<keyword evidence="6 9" id="KW-1133">Transmembrane helix</keyword>
<accession>A0A6A1V7F6</accession>
<evidence type="ECO:0000259" key="10">
    <source>
        <dbReference type="Pfam" id="PF00122"/>
    </source>
</evidence>
<proteinExistence type="predicted"/>
<dbReference type="GO" id="GO:0005388">
    <property type="term" value="F:P-type calcium transporter activity"/>
    <property type="evidence" value="ECO:0007669"/>
    <property type="project" value="TreeGrafter"/>
</dbReference>
<keyword evidence="3" id="KW-0479">Metal-binding</keyword>
<evidence type="ECO:0000256" key="1">
    <source>
        <dbReference type="ARBA" id="ARBA00004370"/>
    </source>
</evidence>
<protein>
    <submittedName>
        <fullName evidence="12">Calcium-transporting ATPase 10, plasma membrane-type</fullName>
    </submittedName>
</protein>
<dbReference type="Pfam" id="PF00689">
    <property type="entry name" value="Cation_ATPase_C"/>
    <property type="match status" value="1"/>
</dbReference>
<dbReference type="Gene3D" id="3.40.50.1000">
    <property type="entry name" value="HAD superfamily/HAD-like"/>
    <property type="match status" value="2"/>
</dbReference>
<dbReference type="Pfam" id="PF00122">
    <property type="entry name" value="E1-E2_ATPase"/>
    <property type="match status" value="1"/>
</dbReference>
<feature type="region of interest" description="Disordered" evidence="8">
    <location>
        <begin position="61"/>
        <end position="92"/>
    </location>
</feature>
<dbReference type="InterPro" id="IPR023214">
    <property type="entry name" value="HAD_sf"/>
</dbReference>
<dbReference type="OrthoDB" id="1422951at2759"/>
<dbReference type="SUPFAM" id="SSF81653">
    <property type="entry name" value="Calcium ATPase, transduction domain A"/>
    <property type="match status" value="1"/>
</dbReference>
<dbReference type="InterPro" id="IPR036412">
    <property type="entry name" value="HAD-like_sf"/>
</dbReference>
<dbReference type="PANTHER" id="PTHR24093">
    <property type="entry name" value="CATION TRANSPORTING ATPASE"/>
    <property type="match status" value="1"/>
</dbReference>
<dbReference type="InterPro" id="IPR008250">
    <property type="entry name" value="ATPase_P-typ_transduc_dom_A_sf"/>
</dbReference>
<dbReference type="Gene3D" id="2.70.150.10">
    <property type="entry name" value="Calcium-transporting ATPase, cytoplasmic transduction domain A"/>
    <property type="match status" value="1"/>
</dbReference>
<dbReference type="InterPro" id="IPR059000">
    <property type="entry name" value="ATPase_P-type_domA"/>
</dbReference>
<organism evidence="12 13">
    <name type="scientific">Morella rubra</name>
    <name type="common">Chinese bayberry</name>
    <dbReference type="NCBI Taxonomy" id="262757"/>
    <lineage>
        <taxon>Eukaryota</taxon>
        <taxon>Viridiplantae</taxon>
        <taxon>Streptophyta</taxon>
        <taxon>Embryophyta</taxon>
        <taxon>Tracheophyta</taxon>
        <taxon>Spermatophyta</taxon>
        <taxon>Magnoliopsida</taxon>
        <taxon>eudicotyledons</taxon>
        <taxon>Gunneridae</taxon>
        <taxon>Pentapetalae</taxon>
        <taxon>rosids</taxon>
        <taxon>fabids</taxon>
        <taxon>Fagales</taxon>
        <taxon>Myricaceae</taxon>
        <taxon>Morella</taxon>
    </lineage>
</organism>
<dbReference type="InterPro" id="IPR023298">
    <property type="entry name" value="ATPase_P-typ_TM_dom_sf"/>
</dbReference>
<keyword evidence="5" id="KW-0460">Magnesium</keyword>
<keyword evidence="2 9" id="KW-0812">Transmembrane</keyword>
<dbReference type="SUPFAM" id="SSF56784">
    <property type="entry name" value="HAD-like"/>
    <property type="match status" value="1"/>
</dbReference>
<dbReference type="SUPFAM" id="SSF81665">
    <property type="entry name" value="Calcium ATPase, transmembrane domain M"/>
    <property type="match status" value="1"/>
</dbReference>
<feature type="transmembrane region" description="Helical" evidence="9">
    <location>
        <begin position="692"/>
        <end position="709"/>
    </location>
</feature>
<evidence type="ECO:0000256" key="3">
    <source>
        <dbReference type="ARBA" id="ARBA00022723"/>
    </source>
</evidence>
<feature type="transmembrane region" description="Helical" evidence="9">
    <location>
        <begin position="737"/>
        <end position="757"/>
    </location>
</feature>
<keyword evidence="13" id="KW-1185">Reference proteome</keyword>
<feature type="transmembrane region" description="Helical" evidence="9">
    <location>
        <begin position="789"/>
        <end position="810"/>
    </location>
</feature>
<feature type="transmembrane region" description="Helical" evidence="9">
    <location>
        <begin position="213"/>
        <end position="233"/>
    </location>
</feature>
<evidence type="ECO:0000256" key="2">
    <source>
        <dbReference type="ARBA" id="ARBA00022692"/>
    </source>
</evidence>
<dbReference type="PANTHER" id="PTHR24093:SF454">
    <property type="entry name" value="CATION-TRANSPORTING P-TYPE ATPASE C-TERMINAL DOMAIN-CONTAINING PROTEIN"/>
    <property type="match status" value="1"/>
</dbReference>
<evidence type="ECO:0000256" key="8">
    <source>
        <dbReference type="SAM" id="MobiDB-lite"/>
    </source>
</evidence>
<dbReference type="AlphaFoldDB" id="A0A6A1V7F6"/>
<reference evidence="12 13" key="1">
    <citation type="journal article" date="2019" name="Plant Biotechnol. J.">
        <title>The red bayberry genome and genetic basis of sex determination.</title>
        <authorList>
            <person name="Jia H.M."/>
            <person name="Jia H.J."/>
            <person name="Cai Q.L."/>
            <person name="Wang Y."/>
            <person name="Zhao H.B."/>
            <person name="Yang W.F."/>
            <person name="Wang G.Y."/>
            <person name="Li Y.H."/>
            <person name="Zhan D.L."/>
            <person name="Shen Y.T."/>
            <person name="Niu Q.F."/>
            <person name="Chang L."/>
            <person name="Qiu J."/>
            <person name="Zhao L."/>
            <person name="Xie H.B."/>
            <person name="Fu W.Y."/>
            <person name="Jin J."/>
            <person name="Li X.W."/>
            <person name="Jiao Y."/>
            <person name="Zhou C.C."/>
            <person name="Tu T."/>
            <person name="Chai C.Y."/>
            <person name="Gao J.L."/>
            <person name="Fan L.J."/>
            <person name="van de Weg E."/>
            <person name="Wang J.Y."/>
            <person name="Gao Z.S."/>
        </authorList>
    </citation>
    <scope>NUCLEOTIDE SEQUENCE [LARGE SCALE GENOMIC DNA]</scope>
    <source>
        <tissue evidence="12">Leaves</tissue>
    </source>
</reference>
<feature type="transmembrane region" description="Helical" evidence="9">
    <location>
        <begin position="183"/>
        <end position="201"/>
    </location>
</feature>
<name>A0A6A1V7F6_9ROSI</name>
<evidence type="ECO:0000259" key="11">
    <source>
        <dbReference type="Pfam" id="PF00689"/>
    </source>
</evidence>
<keyword evidence="4" id="KW-0106">Calcium</keyword>
<feature type="compositionally biased region" description="Pro residues" evidence="8">
    <location>
        <begin position="61"/>
        <end position="75"/>
    </location>
</feature>
<comment type="caution">
    <text evidence="12">The sequence shown here is derived from an EMBL/GenBank/DDBJ whole genome shotgun (WGS) entry which is preliminary data.</text>
</comment>
<keyword evidence="7 9" id="KW-0472">Membrane</keyword>
<comment type="subcellular location">
    <subcellularLocation>
        <location evidence="1">Membrane</location>
    </subcellularLocation>
</comment>
<dbReference type="Proteomes" id="UP000516437">
    <property type="component" value="Chromosome 6"/>
</dbReference>
<evidence type="ECO:0000313" key="12">
    <source>
        <dbReference type="EMBL" id="KAB1208683.1"/>
    </source>
</evidence>
<dbReference type="EMBL" id="RXIC02000024">
    <property type="protein sequence ID" value="KAB1208683.1"/>
    <property type="molecule type" value="Genomic_DNA"/>
</dbReference>
<feature type="compositionally biased region" description="Low complexity" evidence="8">
    <location>
        <begin position="81"/>
        <end position="92"/>
    </location>
</feature>
<dbReference type="GO" id="GO:0005886">
    <property type="term" value="C:plasma membrane"/>
    <property type="evidence" value="ECO:0007669"/>
    <property type="project" value="TreeGrafter"/>
</dbReference>
<sequence>MFQSKTENDNLVGDENEESILSVGLLITTSTAGGKYSRLWRRSLCIGIFISLRKNLIRQESPPPTPTYAPCPQEPVPAAASEQLSRTSSSQSRCVIDIHDNEEEKEANAEEILRNKVVQAVKERNLNSLRRIGCVNEVAALFGANDVELGIDGSQDQQAWSTNNNPVDEKGFWHFFLRACTRFSILLLLISAALSFVTHGIEQGLKDGWPEGVKLLTAVVVLVAFHSVGNFLHGKKRVKKLLKNMKKLEVNVVRRGETRRVAISDVVQGDIVLLTEDERVPADGLLVRGDDLEVDEVLNSKIDRDQNPFLFAGSKVTKGSGRMLVTSVGANTTMGKALSLVIHDPNEKRLLQARIEEPNNYSEIFTLCVSVVIALAVLIRLLCGKHNNSKASPESKVNVSVDMLMKIFERISLKSKNICTWAHALVAVVIGIQHGMPSAITASLCCWKKKAESCEVEVRNVSACGTMGLITIIYIDATGWLKCNEIRSAEEDLRKAGVCVKLFSEDELPEAIAIACELGIYTPGSKDVAVEGEETRDLRSSRMIEKVELATVIASCLPEDKLRIIQAIATERCVYDNIQKFIQIQLTNCISGLLITLVTAIGTGTSPITGWELFYVNMVLCLLGRPMMSMELKGQELMLTNKPAVGPQSLLTKVVWRKIAIQVICQASVLLSFQFMGQAIPAWKNSDTRKTMIFNAFLLCQVFYLLNAMDLVEKEVLKVTGIELLGMVTDWVIRLNAVQWASCCLVAAVAWGFYLAVKLFADILSKSSIHDHSHCVLRSRMAGPYVPHLVVPCFMLLVIHVLPGVVFAVVNQYGNVQLMAR</sequence>
<dbReference type="Gene3D" id="1.20.1110.10">
    <property type="entry name" value="Calcium-transporting ATPase, transmembrane domain"/>
    <property type="match status" value="2"/>
</dbReference>
<evidence type="ECO:0000313" key="13">
    <source>
        <dbReference type="Proteomes" id="UP000516437"/>
    </source>
</evidence>
<evidence type="ECO:0000256" key="4">
    <source>
        <dbReference type="ARBA" id="ARBA00022837"/>
    </source>
</evidence>
<gene>
    <name evidence="12" type="ORF">CJ030_MR6G006506</name>
</gene>
<feature type="domain" description="P-type ATPase A" evidence="10">
    <location>
        <begin position="245"/>
        <end position="341"/>
    </location>
</feature>
<evidence type="ECO:0000256" key="5">
    <source>
        <dbReference type="ARBA" id="ARBA00022842"/>
    </source>
</evidence>
<evidence type="ECO:0000256" key="7">
    <source>
        <dbReference type="ARBA" id="ARBA00023136"/>
    </source>
</evidence>